<dbReference type="AlphaFoldDB" id="A0A0A1NXP3"/>
<evidence type="ECO:0000313" key="3">
    <source>
        <dbReference type="EMBL" id="ORE15160.1"/>
    </source>
</evidence>
<evidence type="ECO:0000256" key="1">
    <source>
        <dbReference type="SAM" id="Coils"/>
    </source>
</evidence>
<dbReference type="VEuPathDB" id="FungiDB:BCV72DRAFT_36323"/>
<accession>A0A0A1NXP3</accession>
<dbReference type="Proteomes" id="UP000242381">
    <property type="component" value="Unassembled WGS sequence"/>
</dbReference>
<keyword evidence="1" id="KW-0175">Coiled coil</keyword>
<feature type="coiled-coil region" evidence="1">
    <location>
        <begin position="46"/>
        <end position="113"/>
    </location>
</feature>
<feature type="region of interest" description="Disordered" evidence="2">
    <location>
        <begin position="1"/>
        <end position="24"/>
    </location>
</feature>
<evidence type="ECO:0000256" key="2">
    <source>
        <dbReference type="SAM" id="MobiDB-lite"/>
    </source>
</evidence>
<gene>
    <name evidence="3" type="ORF">BCV71DRAFT_37525</name>
</gene>
<dbReference type="EMBL" id="KV921436">
    <property type="protein sequence ID" value="ORE15160.1"/>
    <property type="molecule type" value="Genomic_DNA"/>
</dbReference>
<evidence type="ECO:0000313" key="4">
    <source>
        <dbReference type="Proteomes" id="UP000242381"/>
    </source>
</evidence>
<proteinExistence type="predicted"/>
<reference evidence="3 4" key="1">
    <citation type="journal article" date="2016" name="Proc. Natl. Acad. Sci. U.S.A.">
        <title>Lipid metabolic changes in an early divergent fungus govern the establishment of a mutualistic symbiosis with endobacteria.</title>
        <authorList>
            <person name="Lastovetsky O.A."/>
            <person name="Gaspar M.L."/>
            <person name="Mondo S.J."/>
            <person name="LaButti K.M."/>
            <person name="Sandor L."/>
            <person name="Grigoriev I.V."/>
            <person name="Henry S.A."/>
            <person name="Pawlowska T.E."/>
        </authorList>
    </citation>
    <scope>NUCLEOTIDE SEQUENCE [LARGE SCALE GENOMIC DNA]</scope>
    <source>
        <strain evidence="3 4">ATCC 11559</strain>
    </source>
</reference>
<name>A0A0A1NXP3_RHIZD</name>
<protein>
    <submittedName>
        <fullName evidence="3">Uncharacterized protein</fullName>
    </submittedName>
</protein>
<dbReference type="OMA" id="IESTMHE"/>
<organism evidence="3 4">
    <name type="scientific">Rhizopus microsporus</name>
    <dbReference type="NCBI Taxonomy" id="58291"/>
    <lineage>
        <taxon>Eukaryota</taxon>
        <taxon>Fungi</taxon>
        <taxon>Fungi incertae sedis</taxon>
        <taxon>Mucoromycota</taxon>
        <taxon>Mucoromycotina</taxon>
        <taxon>Mucoromycetes</taxon>
        <taxon>Mucorales</taxon>
        <taxon>Mucorineae</taxon>
        <taxon>Rhizopodaceae</taxon>
        <taxon>Rhizopus</taxon>
    </lineage>
</organism>
<sequence>MMMMMNEDTWSHHPEEDDDQQKYTSWSIHEESRKQLIQRATTRLRRRLLEEKLQDIMRQLIHCQAQLETIRVDTSATMASITNMPEDASEEGVQRMNRQMDVLEKRLESHKFDLDQFFQPASATVTISSETSEDMNESSSSPFTALSMSRLSSLSIMPSIFGGSSRASTRATSVSSESFTESKQKAQIVYQHIHQQKKEKRRRRVKHHKRRYQESVISASLTAAHMDDTCSEQEDQSDWHRRRVLCTADEDDYDEEDEQDPFYDLAGKRSFRAGSFCGSVYCDGQEPRTPLPSQGGNMAALAWRRRQRRKEFLHRMTDDALSSVSSNLSSLKLSNTPEQRHPLVPSGDYYEYYPETERSFDSQDRHSPDIWTLQSRYMSTRLYPERNVLDEAMSFLDCVEQTGDDDGFREDLYLLLRNPDLCRRPFSEIESTMHELRQQEQQRQKRSSLIRPVHSIMYKATLSTLQWCRFLSVLSAAVVISLLKGPEDLVHNPPISR</sequence>